<dbReference type="KEGG" id="mten:GWK48_05985"/>
<evidence type="ECO:0000256" key="1">
    <source>
        <dbReference type="SAM" id="Phobius"/>
    </source>
</evidence>
<sequence>MDSEDKLLIIRGVLGGIAGVLSSQVPTFYVSVLVVVSAYLISLAIGFLFFRGNKTRTVLTKGIITLVVAWFLILIVTYNL</sequence>
<organism evidence="2 3">
    <name type="scientific">Metallosphaera tengchongensis</name>
    <dbReference type="NCBI Taxonomy" id="1532350"/>
    <lineage>
        <taxon>Archaea</taxon>
        <taxon>Thermoproteota</taxon>
        <taxon>Thermoprotei</taxon>
        <taxon>Sulfolobales</taxon>
        <taxon>Sulfolobaceae</taxon>
        <taxon>Metallosphaera</taxon>
    </lineage>
</organism>
<dbReference type="RefSeq" id="WP_174630533.1">
    <property type="nucleotide sequence ID" value="NZ_CP049074.1"/>
</dbReference>
<dbReference type="GeneID" id="55641481"/>
<reference evidence="2 3" key="1">
    <citation type="submission" date="2020-02" db="EMBL/GenBank/DDBJ databases">
        <title>Comparative genome analysis reveals the metabolism and evolution of the thermophilic archaeal genus Metallosphaera.</title>
        <authorList>
            <person name="Jiang C."/>
        </authorList>
    </citation>
    <scope>NUCLEOTIDE SEQUENCE [LARGE SCALE GENOMIC DNA]</scope>
    <source>
        <strain evidence="2 3">Ric-A</strain>
    </source>
</reference>
<dbReference type="Proteomes" id="UP000509301">
    <property type="component" value="Chromosome"/>
</dbReference>
<dbReference type="OrthoDB" id="34615at2157"/>
<evidence type="ECO:0000313" key="2">
    <source>
        <dbReference type="EMBL" id="QKQ99989.1"/>
    </source>
</evidence>
<accession>A0A6N0NY09</accession>
<feature type="transmembrane region" description="Helical" evidence="1">
    <location>
        <begin position="62"/>
        <end position="79"/>
    </location>
</feature>
<keyword evidence="1" id="KW-0812">Transmembrane</keyword>
<dbReference type="EMBL" id="CP049074">
    <property type="protein sequence ID" value="QKQ99989.1"/>
    <property type="molecule type" value="Genomic_DNA"/>
</dbReference>
<keyword evidence="3" id="KW-1185">Reference proteome</keyword>
<evidence type="ECO:0000313" key="3">
    <source>
        <dbReference type="Proteomes" id="UP000509301"/>
    </source>
</evidence>
<keyword evidence="1" id="KW-0472">Membrane</keyword>
<name>A0A6N0NY09_9CREN</name>
<protein>
    <submittedName>
        <fullName evidence="2">Uncharacterized protein</fullName>
    </submittedName>
</protein>
<dbReference type="AlphaFoldDB" id="A0A6N0NY09"/>
<feature type="transmembrane region" description="Helical" evidence="1">
    <location>
        <begin position="28"/>
        <end position="50"/>
    </location>
</feature>
<keyword evidence="1" id="KW-1133">Transmembrane helix</keyword>
<proteinExistence type="predicted"/>
<gene>
    <name evidence="2" type="ORF">GWK48_05985</name>
</gene>